<gene>
    <name evidence="2" type="ORF">LOAG_10127</name>
</gene>
<feature type="domain" description="Piezo TM25-28" evidence="1">
    <location>
        <begin position="13"/>
        <end position="82"/>
    </location>
</feature>
<accession>A0A1S0TQE7</accession>
<dbReference type="InterPro" id="IPR031805">
    <property type="entry name" value="Piezo_TM25-28"/>
</dbReference>
<name>A0A1S0TQE7_LOALO</name>
<dbReference type="OrthoDB" id="5862934at2759"/>
<dbReference type="InParanoid" id="A0A1S0TQE7"/>
<dbReference type="CTD" id="9947569"/>
<protein>
    <recommendedName>
        <fullName evidence="1">Piezo TM25-28 domain-containing protein</fullName>
    </recommendedName>
</protein>
<reference evidence="2" key="1">
    <citation type="submission" date="2012-04" db="EMBL/GenBank/DDBJ databases">
        <title>The Genome Sequence of Loa loa.</title>
        <authorList>
            <consortium name="The Broad Institute Genome Sequencing Platform"/>
            <consortium name="Broad Institute Genome Sequencing Center for Infectious Disease"/>
            <person name="Nutman T.B."/>
            <person name="Fink D.L."/>
            <person name="Russ C."/>
            <person name="Young S."/>
            <person name="Zeng Q."/>
            <person name="Gargeya S."/>
            <person name="Alvarado L."/>
            <person name="Berlin A."/>
            <person name="Chapman S.B."/>
            <person name="Chen Z."/>
            <person name="Freedman E."/>
            <person name="Gellesch M."/>
            <person name="Goldberg J."/>
            <person name="Griggs A."/>
            <person name="Gujja S."/>
            <person name="Heilman E.R."/>
            <person name="Heiman D."/>
            <person name="Howarth C."/>
            <person name="Mehta T."/>
            <person name="Neiman D."/>
            <person name="Pearson M."/>
            <person name="Roberts A."/>
            <person name="Saif S."/>
            <person name="Shea T."/>
            <person name="Shenoy N."/>
            <person name="Sisk P."/>
            <person name="Stolte C."/>
            <person name="Sykes S."/>
            <person name="White J."/>
            <person name="Yandava C."/>
            <person name="Haas B."/>
            <person name="Henn M.R."/>
            <person name="Nusbaum C."/>
            <person name="Birren B."/>
        </authorList>
    </citation>
    <scope>NUCLEOTIDE SEQUENCE [LARGE SCALE GENOMIC DNA]</scope>
</reference>
<organism evidence="2">
    <name type="scientific">Loa loa</name>
    <name type="common">Eye worm</name>
    <name type="synonym">Filaria loa</name>
    <dbReference type="NCBI Taxonomy" id="7209"/>
    <lineage>
        <taxon>Eukaryota</taxon>
        <taxon>Metazoa</taxon>
        <taxon>Ecdysozoa</taxon>
        <taxon>Nematoda</taxon>
        <taxon>Chromadorea</taxon>
        <taxon>Rhabditida</taxon>
        <taxon>Spirurina</taxon>
        <taxon>Spiruromorpha</taxon>
        <taxon>Filarioidea</taxon>
        <taxon>Onchocercidae</taxon>
        <taxon>Loa</taxon>
    </lineage>
</organism>
<evidence type="ECO:0000313" key="2">
    <source>
        <dbReference type="EMBL" id="EFO18367.1"/>
    </source>
</evidence>
<dbReference type="KEGG" id="loa:LOAG_10127"/>
<dbReference type="Pfam" id="PF15917">
    <property type="entry name" value="Piezo_TM25-28"/>
    <property type="match status" value="1"/>
</dbReference>
<dbReference type="RefSeq" id="XP_003145703.1">
    <property type="nucleotide sequence ID" value="XM_003145655.1"/>
</dbReference>
<proteinExistence type="predicted"/>
<dbReference type="EMBL" id="JH712096">
    <property type="protein sequence ID" value="EFO18367.1"/>
    <property type="molecule type" value="Genomic_DNA"/>
</dbReference>
<dbReference type="GeneID" id="9947569"/>
<dbReference type="AlphaFoldDB" id="A0A1S0TQE7"/>
<sequence length="126" mass="14619">MAPYGELSTDSFLFDVVTFAALLLQLRLISSWHFQRTVIDIRADRIVCYRGVVLQTQLIYKAMTYHQQQDRRRLAKIKRTVGAVVKLNLPFGEWFVESIRGWNENLLHTVDSAKGNMKETTFDSHS</sequence>
<evidence type="ECO:0000259" key="1">
    <source>
        <dbReference type="Pfam" id="PF15917"/>
    </source>
</evidence>